<dbReference type="InterPro" id="IPR036339">
    <property type="entry name" value="PUB-like_dom_sf"/>
</dbReference>
<dbReference type="Gene3D" id="1.20.58.2190">
    <property type="match status" value="1"/>
</dbReference>
<keyword evidence="9" id="KW-0472">Membrane</keyword>
<keyword evidence="9" id="KW-0812">Transmembrane</keyword>
<keyword evidence="7" id="KW-0175">Coiled coil</keyword>
<organism evidence="13 14">
    <name type="scientific">Glossina brevipalpis</name>
    <dbReference type="NCBI Taxonomy" id="37001"/>
    <lineage>
        <taxon>Eukaryota</taxon>
        <taxon>Metazoa</taxon>
        <taxon>Ecdysozoa</taxon>
        <taxon>Arthropoda</taxon>
        <taxon>Hexapoda</taxon>
        <taxon>Insecta</taxon>
        <taxon>Pterygota</taxon>
        <taxon>Neoptera</taxon>
        <taxon>Endopterygota</taxon>
        <taxon>Diptera</taxon>
        <taxon>Brachycera</taxon>
        <taxon>Muscomorpha</taxon>
        <taxon>Hippoboscoidea</taxon>
        <taxon>Glossinidae</taxon>
        <taxon>Glossina</taxon>
    </lineage>
</organism>
<proteinExistence type="inferred from homology"/>
<dbReference type="VEuPathDB" id="VectorBase:GBRI030113"/>
<dbReference type="SUPFAM" id="SSF54236">
    <property type="entry name" value="Ubiquitin-like"/>
    <property type="match status" value="1"/>
</dbReference>
<reference evidence="14" key="1">
    <citation type="submission" date="2014-03" db="EMBL/GenBank/DDBJ databases">
        <authorList>
            <person name="Aksoy S."/>
            <person name="Warren W."/>
            <person name="Wilson R.K."/>
        </authorList>
    </citation>
    <scope>NUCLEOTIDE SEQUENCE [LARGE SCALE GENOMIC DNA]</scope>
    <source>
        <strain evidence="14">IAEA</strain>
    </source>
</reference>
<dbReference type="InterPro" id="IPR001012">
    <property type="entry name" value="UBX_dom"/>
</dbReference>
<evidence type="ECO:0000256" key="1">
    <source>
        <dbReference type="ARBA" id="ARBA00004046"/>
    </source>
</evidence>
<dbReference type="InterPro" id="IPR042774">
    <property type="entry name" value="UBXN6_PUB"/>
</dbReference>
<keyword evidence="9" id="KW-1133">Transmembrane helix</keyword>
<dbReference type="InterPro" id="IPR040637">
    <property type="entry name" value="Ribosomal_uL10-like_insert"/>
</dbReference>
<evidence type="ECO:0000256" key="6">
    <source>
        <dbReference type="ARBA" id="ARBA00023242"/>
    </source>
</evidence>
<protein>
    <recommendedName>
        <fullName evidence="15">Ribosome assembly factor mrt4</fullName>
    </recommendedName>
</protein>
<dbReference type="SMART" id="SM00580">
    <property type="entry name" value="PUG"/>
    <property type="match status" value="1"/>
</dbReference>
<evidence type="ECO:0000259" key="11">
    <source>
        <dbReference type="Pfam" id="PF09409"/>
    </source>
</evidence>
<feature type="domain" description="Large ribosomal subunit protein uL10-like insertion" evidence="12">
    <location>
        <begin position="570"/>
        <end position="638"/>
    </location>
</feature>
<dbReference type="PANTHER" id="PTHR23153:SF38">
    <property type="entry name" value="UBX DOMAIN-CONTAINING PROTEIN 6"/>
    <property type="match status" value="1"/>
</dbReference>
<name>A0A1A9WS61_9MUSC</name>
<dbReference type="CDD" id="cd10460">
    <property type="entry name" value="PUB_UBXD1"/>
    <property type="match status" value="1"/>
</dbReference>
<feature type="transmembrane region" description="Helical" evidence="9">
    <location>
        <begin position="57"/>
        <end position="77"/>
    </location>
</feature>
<evidence type="ECO:0000256" key="7">
    <source>
        <dbReference type="SAM" id="Coils"/>
    </source>
</evidence>
<dbReference type="SUPFAM" id="SSF160369">
    <property type="entry name" value="Ribosomal protein L10-like"/>
    <property type="match status" value="1"/>
</dbReference>
<dbReference type="GO" id="GO:0005737">
    <property type="term" value="C:cytoplasm"/>
    <property type="evidence" value="ECO:0007669"/>
    <property type="project" value="UniProtKB-SubCell"/>
</dbReference>
<dbReference type="InterPro" id="IPR001790">
    <property type="entry name" value="Ribosomal_uL10"/>
</dbReference>
<evidence type="ECO:0000256" key="9">
    <source>
        <dbReference type="SAM" id="Phobius"/>
    </source>
</evidence>
<feature type="region of interest" description="Disordered" evidence="8">
    <location>
        <begin position="661"/>
        <end position="698"/>
    </location>
</feature>
<dbReference type="FunFam" id="3.90.105.20:FF:000002">
    <property type="entry name" value="Ribosome assembly factor mrt4"/>
    <property type="match status" value="1"/>
</dbReference>
<evidence type="ECO:0000259" key="10">
    <source>
        <dbReference type="Pfam" id="PF00789"/>
    </source>
</evidence>
<dbReference type="InterPro" id="IPR043141">
    <property type="entry name" value="Ribosomal_uL10-like_sf"/>
</dbReference>
<dbReference type="GO" id="GO:0000027">
    <property type="term" value="P:ribosomal large subunit assembly"/>
    <property type="evidence" value="ECO:0007669"/>
    <property type="project" value="InterPro"/>
</dbReference>
<keyword evidence="14" id="KW-1185">Reference proteome</keyword>
<evidence type="ECO:0000256" key="4">
    <source>
        <dbReference type="ARBA" id="ARBA00008889"/>
    </source>
</evidence>
<dbReference type="STRING" id="37001.A0A1A9WS61"/>
<dbReference type="Proteomes" id="UP000091820">
    <property type="component" value="Unassembled WGS sequence"/>
</dbReference>
<evidence type="ECO:0000256" key="3">
    <source>
        <dbReference type="ARBA" id="ARBA00004604"/>
    </source>
</evidence>
<comment type="similarity">
    <text evidence="4">Belongs to the universal ribosomal protein uL10 family.</text>
</comment>
<evidence type="ECO:0000313" key="13">
    <source>
        <dbReference type="EnsemblMetazoa" id="GBRI030113-PA"/>
    </source>
</evidence>
<feature type="region of interest" description="Disordered" evidence="8">
    <location>
        <begin position="96"/>
        <end position="123"/>
    </location>
</feature>
<dbReference type="Pfam" id="PF00466">
    <property type="entry name" value="Ribosomal_L10"/>
    <property type="match status" value="1"/>
</dbReference>
<dbReference type="InterPro" id="IPR043164">
    <property type="entry name" value="Ribosomal_uL10-like_insert_sf"/>
</dbReference>
<dbReference type="Gene3D" id="3.30.70.1730">
    <property type="match status" value="1"/>
</dbReference>
<keyword evidence="5" id="KW-0963">Cytoplasm</keyword>
<dbReference type="SUPFAM" id="SSF143503">
    <property type="entry name" value="PUG domain-like"/>
    <property type="match status" value="1"/>
</dbReference>
<dbReference type="Pfam" id="PF09409">
    <property type="entry name" value="PUB"/>
    <property type="match status" value="1"/>
</dbReference>
<dbReference type="EnsemblMetazoa" id="GBRI030113-RA">
    <property type="protein sequence ID" value="GBRI030113-PA"/>
    <property type="gene ID" value="GBRI030113"/>
</dbReference>
<evidence type="ECO:0008006" key="15">
    <source>
        <dbReference type="Google" id="ProtNLM"/>
    </source>
</evidence>
<evidence type="ECO:0000256" key="5">
    <source>
        <dbReference type="ARBA" id="ARBA00022490"/>
    </source>
</evidence>
<comment type="subcellular location">
    <subcellularLocation>
        <location evidence="2">Cytoplasm</location>
    </subcellularLocation>
    <subcellularLocation>
        <location evidence="3">Nucleus</location>
        <location evidence="3">Nucleolus</location>
    </subcellularLocation>
</comment>
<dbReference type="Pfam" id="PF00789">
    <property type="entry name" value="UBX"/>
    <property type="match status" value="1"/>
</dbReference>
<evidence type="ECO:0000259" key="12">
    <source>
        <dbReference type="Pfam" id="PF17777"/>
    </source>
</evidence>
<dbReference type="Pfam" id="PF17777">
    <property type="entry name" value="RL10P_insert"/>
    <property type="match status" value="1"/>
</dbReference>
<feature type="domain" description="UBX" evidence="10">
    <location>
        <begin position="406"/>
        <end position="451"/>
    </location>
</feature>
<sequence length="698" mass="80833">MNVASYRQSINETLQAFVLQIEQFLEIFWKTIKQIQQELSQSTNTYSPIEFTDLQRTLFKVLLILLIFTAALIAYSWRVYGKVITEKFVRPSGTLGQGHALNAPSEPSGSQRKSNYKAYEPAKRKELSDEARAAAAAALARIETKDTREFNTSLAAIKAQAKRELEAERKIREEKKVEELSSEIEVRTNSTLACQGVFFRCPMISDDVLPKKEWKVKIKEFLYQQLENERALTSCLIIQNCNTREKAEECVKTIVKYLENIINHPEEEKYLKIRLSNRIFSEKVRYIEGALDFLIAAGFREIEIDNEGFLIWSTDNIEDGQDLPTLLEALKNAEPITLELERNIKVLLPSQANRVKLPDDFYRISPEEIKREQQMRSEALENAQVLKTKAMREREEQRVLRMYRYSLVRVKFPNGISIQGTFNVYEKISDIFEMVQSCLSDETLEFNLISSSDVSLTKTDRKGLAWKQLIIEDIRKCAETYPNIFVFQVQNMRNNLLKDLRKEWRQNSRFIFGKNRIMQIGLGRTKEEEAQNGLHKLSKRLTGQVGLLFTEKSKEEVLEWAENYWALEYARAGFIATETVELSEGPLKDFSHSIEPHLRSLGMPTKLQKGVIHLYKDYTVCEEGKVLNPEQARILKLIDKPMSKFHLTIKCSWSKTEGFELHKEDDLQNNDSGQGEEEETVEGMEQDDDDDDDDDEND</sequence>
<reference evidence="13" key="2">
    <citation type="submission" date="2020-05" db="UniProtKB">
        <authorList>
            <consortium name="EnsemblMetazoa"/>
        </authorList>
    </citation>
    <scope>IDENTIFICATION</scope>
    <source>
        <strain evidence="13">IAEA</strain>
    </source>
</reference>
<dbReference type="GO" id="GO:0005730">
    <property type="term" value="C:nucleolus"/>
    <property type="evidence" value="ECO:0007669"/>
    <property type="project" value="UniProtKB-SubCell"/>
</dbReference>
<feature type="compositionally biased region" description="Acidic residues" evidence="8">
    <location>
        <begin position="674"/>
        <end position="698"/>
    </location>
</feature>
<evidence type="ECO:0000256" key="2">
    <source>
        <dbReference type="ARBA" id="ARBA00004496"/>
    </source>
</evidence>
<evidence type="ECO:0000313" key="14">
    <source>
        <dbReference type="Proteomes" id="UP000091820"/>
    </source>
</evidence>
<dbReference type="Gene3D" id="3.90.105.20">
    <property type="match status" value="1"/>
</dbReference>
<feature type="domain" description="PUB" evidence="11">
    <location>
        <begin position="244"/>
        <end position="322"/>
    </location>
</feature>
<feature type="coiled-coil region" evidence="7">
    <location>
        <begin position="369"/>
        <end position="396"/>
    </location>
</feature>
<dbReference type="PANTHER" id="PTHR23153">
    <property type="entry name" value="UBX-RELATED"/>
    <property type="match status" value="1"/>
</dbReference>
<dbReference type="AlphaFoldDB" id="A0A1A9WS61"/>
<dbReference type="InterPro" id="IPR018997">
    <property type="entry name" value="PUB_domain"/>
</dbReference>
<keyword evidence="6" id="KW-0539">Nucleus</keyword>
<dbReference type="InterPro" id="IPR029071">
    <property type="entry name" value="Ubiquitin-like_domsf"/>
</dbReference>
<dbReference type="InterPro" id="IPR033867">
    <property type="entry name" value="Mrt4"/>
</dbReference>
<evidence type="ECO:0000256" key="8">
    <source>
        <dbReference type="SAM" id="MobiDB-lite"/>
    </source>
</evidence>
<dbReference type="CDD" id="cd05796">
    <property type="entry name" value="Ribosomal_P0_like"/>
    <property type="match status" value="1"/>
</dbReference>
<dbReference type="FunFam" id="3.30.70.1730:FF:000005">
    <property type="entry name" value="Ribosome assembly factor mrt4"/>
    <property type="match status" value="1"/>
</dbReference>
<accession>A0A1A9WS61</accession>
<comment type="function">
    <text evidence="1">Component of the ribosome assembly machinery. Nuclear paralog of the ribosomal protein P0, it binds pre-60S subunits at an early stage of assembly in the nucleolus, and is replaced by P0 in cytoplasmic pre-60S subunits and mature 80S ribosomes.</text>
</comment>